<feature type="region of interest" description="Disordered" evidence="1">
    <location>
        <begin position="73"/>
        <end position="95"/>
    </location>
</feature>
<dbReference type="EMBL" id="PJQL01003379">
    <property type="protein sequence ID" value="RCH81570.1"/>
    <property type="molecule type" value="Genomic_DNA"/>
</dbReference>
<name>A0A367IV57_RHIAZ</name>
<protein>
    <submittedName>
        <fullName evidence="2">Uncharacterized protein</fullName>
    </submittedName>
</protein>
<reference evidence="2 3" key="1">
    <citation type="journal article" date="2018" name="G3 (Bethesda)">
        <title>Phylogenetic and Phylogenomic Definition of Rhizopus Species.</title>
        <authorList>
            <person name="Gryganskyi A.P."/>
            <person name="Golan J."/>
            <person name="Dolatabadi S."/>
            <person name="Mondo S."/>
            <person name="Robb S."/>
            <person name="Idnurm A."/>
            <person name="Muszewska A."/>
            <person name="Steczkiewicz K."/>
            <person name="Masonjones S."/>
            <person name="Liao H.L."/>
            <person name="Gajdeczka M.T."/>
            <person name="Anike F."/>
            <person name="Vuek A."/>
            <person name="Anishchenko I.M."/>
            <person name="Voigt K."/>
            <person name="de Hoog G.S."/>
            <person name="Smith M.E."/>
            <person name="Heitman J."/>
            <person name="Vilgalys R."/>
            <person name="Stajich J.E."/>
        </authorList>
    </citation>
    <scope>NUCLEOTIDE SEQUENCE [LARGE SCALE GENOMIC DNA]</scope>
    <source>
        <strain evidence="2 3">CBS 357.93</strain>
    </source>
</reference>
<gene>
    <name evidence="2" type="ORF">CU097_004016</name>
</gene>
<accession>A0A367IV57</accession>
<evidence type="ECO:0000256" key="1">
    <source>
        <dbReference type="SAM" id="MobiDB-lite"/>
    </source>
</evidence>
<feature type="region of interest" description="Disordered" evidence="1">
    <location>
        <begin position="1"/>
        <end position="59"/>
    </location>
</feature>
<evidence type="ECO:0000313" key="2">
    <source>
        <dbReference type="EMBL" id="RCH81570.1"/>
    </source>
</evidence>
<dbReference type="Proteomes" id="UP000252139">
    <property type="component" value="Unassembled WGS sequence"/>
</dbReference>
<comment type="caution">
    <text evidence="2">The sequence shown here is derived from an EMBL/GenBank/DDBJ whole genome shotgun (WGS) entry which is preliminary data.</text>
</comment>
<feature type="compositionally biased region" description="Polar residues" evidence="1">
    <location>
        <begin position="34"/>
        <end position="49"/>
    </location>
</feature>
<sequence>MSAKDGRKSIRAETSQEVFRNDPATLGETKNRCIRSSPQSSITNTLEPQSGSRSSSDGCISTTIASQRFIYSSPVETHTEGSTNPPEDYLSAQQK</sequence>
<feature type="compositionally biased region" description="Low complexity" evidence="1">
    <location>
        <begin position="50"/>
        <end position="59"/>
    </location>
</feature>
<evidence type="ECO:0000313" key="3">
    <source>
        <dbReference type="Proteomes" id="UP000252139"/>
    </source>
</evidence>
<organism evidence="2 3">
    <name type="scientific">Rhizopus azygosporus</name>
    <name type="common">Rhizopus microsporus var. azygosporus</name>
    <dbReference type="NCBI Taxonomy" id="86630"/>
    <lineage>
        <taxon>Eukaryota</taxon>
        <taxon>Fungi</taxon>
        <taxon>Fungi incertae sedis</taxon>
        <taxon>Mucoromycota</taxon>
        <taxon>Mucoromycotina</taxon>
        <taxon>Mucoromycetes</taxon>
        <taxon>Mucorales</taxon>
        <taxon>Mucorineae</taxon>
        <taxon>Rhizopodaceae</taxon>
        <taxon>Rhizopus</taxon>
    </lineage>
</organism>
<dbReference type="AlphaFoldDB" id="A0A367IV57"/>
<proteinExistence type="predicted"/>
<feature type="compositionally biased region" description="Basic and acidic residues" evidence="1">
    <location>
        <begin position="1"/>
        <end position="11"/>
    </location>
</feature>
<keyword evidence="3" id="KW-1185">Reference proteome</keyword>